<reference evidence="8 9" key="1">
    <citation type="submission" date="2013-11" db="EMBL/GenBank/DDBJ databases">
        <title>The Damaraland mole rat (Fukomys damarensis) genome and evolution of African mole rats.</title>
        <authorList>
            <person name="Gladyshev V.N."/>
            <person name="Fang X."/>
        </authorList>
    </citation>
    <scope>NUCLEOTIDE SEQUENCE [LARGE SCALE GENOMIC DNA]</scope>
    <source>
        <tissue evidence="8">Liver</tissue>
    </source>
</reference>
<dbReference type="Pfam" id="PF03133">
    <property type="entry name" value="TTL"/>
    <property type="match status" value="1"/>
</dbReference>
<keyword evidence="6" id="KW-0067">ATP-binding</keyword>
<dbReference type="GO" id="GO:0000226">
    <property type="term" value="P:microtubule cytoskeleton organization"/>
    <property type="evidence" value="ECO:0007669"/>
    <property type="project" value="TreeGrafter"/>
</dbReference>
<dbReference type="GO" id="GO:0005874">
    <property type="term" value="C:microtubule"/>
    <property type="evidence" value="ECO:0007669"/>
    <property type="project" value="UniProtKB-KW"/>
</dbReference>
<evidence type="ECO:0000256" key="1">
    <source>
        <dbReference type="ARBA" id="ARBA00001946"/>
    </source>
</evidence>
<comment type="cofactor">
    <cofactor evidence="1">
        <name>Mg(2+)</name>
        <dbReference type="ChEBI" id="CHEBI:18420"/>
    </cofactor>
</comment>
<dbReference type="GO" id="GO:0036064">
    <property type="term" value="C:ciliary basal body"/>
    <property type="evidence" value="ECO:0007669"/>
    <property type="project" value="TreeGrafter"/>
</dbReference>
<comment type="similarity">
    <text evidence="2">Belongs to the tubulin--tyrosine ligase family.</text>
</comment>
<gene>
    <name evidence="8" type="ORF">H920_01215</name>
</gene>
<dbReference type="EMBL" id="KN120913">
    <property type="protein sequence ID" value="KFO37379.1"/>
    <property type="molecule type" value="Genomic_DNA"/>
</dbReference>
<dbReference type="AlphaFoldDB" id="A0A091DZ34"/>
<proteinExistence type="inferred from homology"/>
<evidence type="ECO:0000313" key="8">
    <source>
        <dbReference type="EMBL" id="KFO37379.1"/>
    </source>
</evidence>
<feature type="region of interest" description="Disordered" evidence="7">
    <location>
        <begin position="375"/>
        <end position="402"/>
    </location>
</feature>
<keyword evidence="9" id="KW-1185">Reference proteome</keyword>
<evidence type="ECO:0000256" key="5">
    <source>
        <dbReference type="ARBA" id="ARBA00022741"/>
    </source>
</evidence>
<name>A0A091DZ34_FUKDA</name>
<dbReference type="GO" id="GO:0005524">
    <property type="term" value="F:ATP binding"/>
    <property type="evidence" value="ECO:0007669"/>
    <property type="project" value="UniProtKB-KW"/>
</dbReference>
<dbReference type="GO" id="GO:0070740">
    <property type="term" value="F:tubulin-glutamic acid ligase activity"/>
    <property type="evidence" value="ECO:0007669"/>
    <property type="project" value="TreeGrafter"/>
</dbReference>
<evidence type="ECO:0000256" key="6">
    <source>
        <dbReference type="ARBA" id="ARBA00022840"/>
    </source>
</evidence>
<protein>
    <submittedName>
        <fullName evidence="8">Tubulin polyglutamylase TTLL4</fullName>
    </submittedName>
</protein>
<feature type="region of interest" description="Disordered" evidence="7">
    <location>
        <begin position="419"/>
        <end position="448"/>
    </location>
</feature>
<evidence type="ECO:0000313" key="9">
    <source>
        <dbReference type="Proteomes" id="UP000028990"/>
    </source>
</evidence>
<evidence type="ECO:0000256" key="7">
    <source>
        <dbReference type="SAM" id="MobiDB-lite"/>
    </source>
</evidence>
<evidence type="ECO:0000256" key="2">
    <source>
        <dbReference type="ARBA" id="ARBA00006820"/>
    </source>
</evidence>
<dbReference type="Gene3D" id="3.30.470.20">
    <property type="entry name" value="ATP-grasp fold, B domain"/>
    <property type="match status" value="1"/>
</dbReference>
<evidence type="ECO:0000256" key="4">
    <source>
        <dbReference type="ARBA" id="ARBA00022701"/>
    </source>
</evidence>
<accession>A0A091DZ34</accession>
<dbReference type="PROSITE" id="PS51221">
    <property type="entry name" value="TTL"/>
    <property type="match status" value="1"/>
</dbReference>
<keyword evidence="4" id="KW-0493">Microtubule</keyword>
<dbReference type="SUPFAM" id="SSF56059">
    <property type="entry name" value="Glutathione synthetase ATP-binding domain-like"/>
    <property type="match status" value="1"/>
</dbReference>
<feature type="region of interest" description="Disordered" evidence="7">
    <location>
        <begin position="979"/>
        <end position="1026"/>
    </location>
</feature>
<dbReference type="InterPro" id="IPR004344">
    <property type="entry name" value="TTL/TTLL_fam"/>
</dbReference>
<keyword evidence="5" id="KW-0547">Nucleotide-binding</keyword>
<dbReference type="GO" id="GO:0015631">
    <property type="term" value="F:tubulin binding"/>
    <property type="evidence" value="ECO:0007669"/>
    <property type="project" value="TreeGrafter"/>
</dbReference>
<dbReference type="Proteomes" id="UP000028990">
    <property type="component" value="Unassembled WGS sequence"/>
</dbReference>
<evidence type="ECO:0000256" key="3">
    <source>
        <dbReference type="ARBA" id="ARBA00022598"/>
    </source>
</evidence>
<feature type="compositionally biased region" description="Polar residues" evidence="7">
    <location>
        <begin position="986"/>
        <end position="997"/>
    </location>
</feature>
<sequence length="1026" mass="115014">MAGQKGTNDLNSLSSLFSSTLQCHRSDSMHKPYQQLESSGFPSIPSDKWPFPVPQRRPPVILSEDINTSSTFFPVAPSIPPLTTNSCLSLEVSARKSSRRTLDPAIPGKAAPSQPCKPTLNTNIFLRPNIIEVPLSKGTKGLKAVPPPETHHVVLHHLGTTRNYTPRILDYNMTTSIRTVRDGTSAHITVPTSSSFNASPISVAPSQYNCAQTHPCRLDDNSSCQAPAKEPRFTEAVRLAAKDIEKKPQQGSQLGQSCSLNSNFGWSLLNRSRRWKPPLVSKQFSQGYARLDRKIFPGALNTTGLDSRDRCTKKTNTYLLASHANRLSPRAACGPIIAPLPVGEDKAPIPPIRASPLPPTGVAEVATCSTFTHPVQLGNEKPEEYGALGSPAIGSDNHCQPDQIEADDMEKLVDDLEISSSPDKSEQEKEDESDPLNAVSSTDSEAVVSQGCREVPTKALPISEKVVQPALTASLFPNVAPTIYFGTQNERVEKLPWQQRKLLQWKMSIVTPNIVKQIVARSHFTISKGNDDWLGCWGGHMQCDEFQTIRKYQKYNHFPGSFQIGRKDKLCCNLSRMQSYFGKKEFRFFPKSFILPQDAKVLKQVWESSPSQNWIVKPPASARGIGIKVIHEWSQLPKRRPLLVQKYLQNPYLINGTKFDLRLYVYITSYDPLRIYLFSDGLVRFATCTYSTSLKSLGNKFIHLTNYSINKNNTAYQANADQRACQGHKWSLRALWKYLSEKGIKCNAIWKKIKDIVVKTIISSESYVTKLLKKHVRKPYICHELLGFDVILDENLKPWVLEVNTLPSLHTSSPLDVGIKGQMIRDLLNLAGFVLPTAEDLSSTSCTSRSIPARLSSAAKNTRPVESECDITQRLKKEYYLAQKIPDLNIYASVLDVLMPDDVQILVKMEDEFARRGQFQRIFPSHNSFCYLRFFEQPRYFNILAIQWEQKYHSNRAKGLDLLRSWCYKKFHLGDNFDSAPPWSQPTPTLSGPNNDGLTKPGSSKPEKPSLVEDSEDTSKEPNPTI</sequence>
<dbReference type="FunFam" id="3.30.470.20:FF:000009">
    <property type="entry name" value="tubulin polyglutamylase TTLL5 isoform X1"/>
    <property type="match status" value="1"/>
</dbReference>
<dbReference type="PANTHER" id="PTHR12241:SF162">
    <property type="entry name" value="TUBULIN MONOGLUTAMYLASE TTLL4"/>
    <property type="match status" value="1"/>
</dbReference>
<keyword evidence="3" id="KW-0436">Ligase</keyword>
<dbReference type="PANTHER" id="PTHR12241">
    <property type="entry name" value="TUBULIN POLYGLUTAMYLASE"/>
    <property type="match status" value="1"/>
</dbReference>
<organism evidence="8 9">
    <name type="scientific">Fukomys damarensis</name>
    <name type="common">Damaraland mole rat</name>
    <name type="synonym">Cryptomys damarensis</name>
    <dbReference type="NCBI Taxonomy" id="885580"/>
    <lineage>
        <taxon>Eukaryota</taxon>
        <taxon>Metazoa</taxon>
        <taxon>Chordata</taxon>
        <taxon>Craniata</taxon>
        <taxon>Vertebrata</taxon>
        <taxon>Euteleostomi</taxon>
        <taxon>Mammalia</taxon>
        <taxon>Eutheria</taxon>
        <taxon>Euarchontoglires</taxon>
        <taxon>Glires</taxon>
        <taxon>Rodentia</taxon>
        <taxon>Hystricomorpha</taxon>
        <taxon>Bathyergidae</taxon>
        <taxon>Fukomys</taxon>
    </lineage>
</organism>